<sequence length="33" mass="3664">MATWKIMLGLQALTTTISLIAIIVYMITPGREN</sequence>
<name>A0A1U7M8L7_TISCR</name>
<proteinExistence type="predicted"/>
<evidence type="ECO:0000256" key="1">
    <source>
        <dbReference type="SAM" id="Phobius"/>
    </source>
</evidence>
<dbReference type="AlphaFoldDB" id="A0A1U7M8L7"/>
<dbReference type="EMBL" id="LTDM01000004">
    <property type="protein sequence ID" value="OLS03625.1"/>
    <property type="molecule type" value="Genomic_DNA"/>
</dbReference>
<keyword evidence="1" id="KW-1133">Transmembrane helix</keyword>
<evidence type="ECO:0000313" key="3">
    <source>
        <dbReference type="Proteomes" id="UP000186112"/>
    </source>
</evidence>
<accession>A0A1U7M8L7</accession>
<evidence type="ECO:0000313" key="2">
    <source>
        <dbReference type="EMBL" id="OLS03625.1"/>
    </source>
</evidence>
<feature type="transmembrane region" description="Helical" evidence="1">
    <location>
        <begin position="6"/>
        <end position="27"/>
    </location>
</feature>
<keyword evidence="1" id="KW-0472">Membrane</keyword>
<protein>
    <submittedName>
        <fullName evidence="2">Uncharacterized protein</fullName>
    </submittedName>
</protein>
<gene>
    <name evidence="2" type="ORF">TICRE_03190</name>
</gene>
<comment type="caution">
    <text evidence="2">The sequence shown here is derived from an EMBL/GenBank/DDBJ whole genome shotgun (WGS) entry which is preliminary data.</text>
</comment>
<keyword evidence="3" id="KW-1185">Reference proteome</keyword>
<organism evidence="2 3">
    <name type="scientific">Tissierella creatinophila DSM 6911</name>
    <dbReference type="NCBI Taxonomy" id="1123403"/>
    <lineage>
        <taxon>Bacteria</taxon>
        <taxon>Bacillati</taxon>
        <taxon>Bacillota</taxon>
        <taxon>Tissierellia</taxon>
        <taxon>Tissierellales</taxon>
        <taxon>Tissierellaceae</taxon>
        <taxon>Tissierella</taxon>
    </lineage>
</organism>
<keyword evidence="1" id="KW-0812">Transmembrane</keyword>
<reference evidence="2 3" key="1">
    <citation type="submission" date="2016-02" db="EMBL/GenBank/DDBJ databases">
        <title>Genome sequence of Tissierella creatinophila DSM 6911.</title>
        <authorList>
            <person name="Poehlein A."/>
            <person name="Daniel R."/>
        </authorList>
    </citation>
    <scope>NUCLEOTIDE SEQUENCE [LARGE SCALE GENOMIC DNA]</scope>
    <source>
        <strain evidence="2 3">DSM 6911</strain>
    </source>
</reference>
<dbReference type="Proteomes" id="UP000186112">
    <property type="component" value="Unassembled WGS sequence"/>
</dbReference>